<reference evidence="10" key="1">
    <citation type="journal article" date="2019" name="Int. J. Syst. Evol. Microbiol.">
        <title>The Global Catalogue of Microorganisms (GCM) 10K type strain sequencing project: providing services to taxonomists for standard genome sequencing and annotation.</title>
        <authorList>
            <consortium name="The Broad Institute Genomics Platform"/>
            <consortium name="The Broad Institute Genome Sequencing Center for Infectious Disease"/>
            <person name="Wu L."/>
            <person name="Ma J."/>
        </authorList>
    </citation>
    <scope>NUCLEOTIDE SEQUENCE [LARGE SCALE GENOMIC DNA]</scope>
    <source>
        <strain evidence="10">JCM 16949</strain>
    </source>
</reference>
<keyword evidence="5" id="KW-0813">Transport</keyword>
<dbReference type="InterPro" id="IPR033948">
    <property type="entry name" value="ETF_beta_N"/>
</dbReference>
<comment type="cofactor">
    <cofactor evidence="1">
        <name>FAD</name>
        <dbReference type="ChEBI" id="CHEBI:57692"/>
    </cofactor>
</comment>
<evidence type="ECO:0000313" key="10">
    <source>
        <dbReference type="Proteomes" id="UP001501004"/>
    </source>
</evidence>
<dbReference type="EMBL" id="BAABAE010000002">
    <property type="protein sequence ID" value="GAA3734986.1"/>
    <property type="molecule type" value="Genomic_DNA"/>
</dbReference>
<dbReference type="PANTHER" id="PTHR21294">
    <property type="entry name" value="ELECTRON TRANSFER FLAVOPROTEIN BETA-SUBUNIT"/>
    <property type="match status" value="1"/>
</dbReference>
<dbReference type="PIRSF" id="PIRSF000090">
    <property type="entry name" value="Beta-ETF"/>
    <property type="match status" value="1"/>
</dbReference>
<dbReference type="CDD" id="cd01714">
    <property type="entry name" value="ETF_beta"/>
    <property type="match status" value="1"/>
</dbReference>
<evidence type="ECO:0000256" key="3">
    <source>
        <dbReference type="ARBA" id="ARBA00011355"/>
    </source>
</evidence>
<evidence type="ECO:0000259" key="8">
    <source>
        <dbReference type="SMART" id="SM00893"/>
    </source>
</evidence>
<keyword evidence="6" id="KW-0249">Electron transport</keyword>
<comment type="subunit">
    <text evidence="3">Heterodimer of an alpha and a beta subunit.</text>
</comment>
<comment type="caution">
    <text evidence="9">The sequence shown here is derived from an EMBL/GenBank/DDBJ whole genome shotgun (WGS) entry which is preliminary data.</text>
</comment>
<proteinExistence type="inferred from homology"/>
<keyword evidence="10" id="KW-1185">Reference proteome</keyword>
<dbReference type="PANTHER" id="PTHR21294:SF8">
    <property type="entry name" value="ELECTRON TRANSFER FLAVOPROTEIN SUBUNIT BETA"/>
    <property type="match status" value="1"/>
</dbReference>
<accession>A0ABP7FCE3</accession>
<evidence type="ECO:0000256" key="5">
    <source>
        <dbReference type="ARBA" id="ARBA00022448"/>
    </source>
</evidence>
<dbReference type="SUPFAM" id="SSF52402">
    <property type="entry name" value="Adenine nucleotide alpha hydrolases-like"/>
    <property type="match status" value="1"/>
</dbReference>
<comment type="function">
    <text evidence="7">The electron transfer flavoprotein serves as a specific electron acceptor for other dehydrogenases. It transfers the electrons to the main respiratory chain via ETF-ubiquinone oxidoreductase (ETF dehydrogenase).</text>
</comment>
<sequence length="258" mass="26840">MKIAVLVKEVPDTWSDRRIDESTKRVDRSSDVVIDEINEKAVEAALLVKEANGGEVVVVTMGPSNAQDAVRKSLAMGADSGIHIVDDALGGSDAMQTSAALAAALAPRGFDLVIAGNESTDGRTAAVPAMLAERLALAQLTFLRTLEVNDGTVSGERMTEDGHVQVRASLPALVSVTEQIAEARYPNFKGILAAKKKPVETLGLADLGIDAGEAGGANSWSVVETVAPKPPREGGTVIKDDGTAGQQLADYLASAKLI</sequence>
<dbReference type="Gene3D" id="3.40.50.620">
    <property type="entry name" value="HUPs"/>
    <property type="match status" value="1"/>
</dbReference>
<gene>
    <name evidence="9" type="ORF">GCM10022239_08870</name>
</gene>
<evidence type="ECO:0000256" key="7">
    <source>
        <dbReference type="ARBA" id="ARBA00025649"/>
    </source>
</evidence>
<evidence type="ECO:0000256" key="4">
    <source>
        <dbReference type="ARBA" id="ARBA00016797"/>
    </source>
</evidence>
<protein>
    <recommendedName>
        <fullName evidence="4">Electron transfer flavoprotein subunit beta</fullName>
    </recommendedName>
</protein>
<dbReference type="InterPro" id="IPR012255">
    <property type="entry name" value="ETF_b"/>
</dbReference>
<dbReference type="RefSeq" id="WP_425561949.1">
    <property type="nucleotide sequence ID" value="NZ_BAABAE010000002.1"/>
</dbReference>
<dbReference type="InterPro" id="IPR014729">
    <property type="entry name" value="Rossmann-like_a/b/a_fold"/>
</dbReference>
<dbReference type="SMART" id="SM00893">
    <property type="entry name" value="ETF"/>
    <property type="match status" value="1"/>
</dbReference>
<name>A0ABP7FCE3_9MICO</name>
<evidence type="ECO:0000256" key="6">
    <source>
        <dbReference type="ARBA" id="ARBA00022982"/>
    </source>
</evidence>
<dbReference type="InterPro" id="IPR014730">
    <property type="entry name" value="ETF_a/b_N"/>
</dbReference>
<dbReference type="Proteomes" id="UP001501004">
    <property type="component" value="Unassembled WGS sequence"/>
</dbReference>
<evidence type="ECO:0000256" key="2">
    <source>
        <dbReference type="ARBA" id="ARBA00007557"/>
    </source>
</evidence>
<feature type="domain" description="Electron transfer flavoprotein alpha/beta-subunit N-terminal" evidence="8">
    <location>
        <begin position="23"/>
        <end position="211"/>
    </location>
</feature>
<organism evidence="9 10">
    <name type="scientific">Leifsonella bigeumensis</name>
    <dbReference type="NCBI Taxonomy" id="433643"/>
    <lineage>
        <taxon>Bacteria</taxon>
        <taxon>Bacillati</taxon>
        <taxon>Actinomycetota</taxon>
        <taxon>Actinomycetes</taxon>
        <taxon>Micrococcales</taxon>
        <taxon>Microbacteriaceae</taxon>
        <taxon>Leifsonella</taxon>
    </lineage>
</organism>
<comment type="similarity">
    <text evidence="2">Belongs to the ETF beta-subunit/FixA family.</text>
</comment>
<evidence type="ECO:0000313" key="9">
    <source>
        <dbReference type="EMBL" id="GAA3734986.1"/>
    </source>
</evidence>
<evidence type="ECO:0000256" key="1">
    <source>
        <dbReference type="ARBA" id="ARBA00001974"/>
    </source>
</evidence>
<dbReference type="Pfam" id="PF01012">
    <property type="entry name" value="ETF"/>
    <property type="match status" value="1"/>
</dbReference>